<dbReference type="GO" id="GO:0005886">
    <property type="term" value="C:plasma membrane"/>
    <property type="evidence" value="ECO:0007669"/>
    <property type="project" value="UniProtKB-SubCell"/>
</dbReference>
<feature type="transmembrane region" description="Helical" evidence="7">
    <location>
        <begin position="175"/>
        <end position="196"/>
    </location>
</feature>
<dbReference type="GO" id="GO:0004713">
    <property type="term" value="F:protein tyrosine kinase activity"/>
    <property type="evidence" value="ECO:0007669"/>
    <property type="project" value="TreeGrafter"/>
</dbReference>
<reference evidence="10 11" key="2">
    <citation type="journal article" date="2002" name="Nucleic Acids Res.">
        <title>Genome sequence of Oceanobacillus iheyensis isolated from the Iheya Ridge and its unexpected adaptive capabilities to extreme environments.</title>
        <authorList>
            <person name="Takami H."/>
            <person name="Takaki Y."/>
            <person name="Uchiyama I."/>
        </authorList>
    </citation>
    <scope>NUCLEOTIDE SEQUENCE [LARGE SCALE GENOMIC DNA]</scope>
    <source>
        <strain evidence="11">DSM 14371 / CIP 107618 / JCM 11309 / KCTC 3954 / HTE831</strain>
    </source>
</reference>
<keyword evidence="3" id="KW-1003">Cell membrane</keyword>
<comment type="subcellular location">
    <subcellularLocation>
        <location evidence="1">Cell membrane</location>
        <topology evidence="1">Multi-pass membrane protein</topology>
    </subcellularLocation>
</comment>
<evidence type="ECO:0000259" key="9">
    <source>
        <dbReference type="Pfam" id="PF13807"/>
    </source>
</evidence>
<dbReference type="PANTHER" id="PTHR32309:SF13">
    <property type="entry name" value="FERRIC ENTEROBACTIN TRANSPORT PROTEIN FEPE"/>
    <property type="match status" value="1"/>
</dbReference>
<dbReference type="OrthoDB" id="2360475at2"/>
<feature type="domain" description="Tyrosine-protein kinase G-rich" evidence="9">
    <location>
        <begin position="149"/>
        <end position="195"/>
    </location>
</feature>
<dbReference type="PhylomeDB" id="Q8EME7"/>
<evidence type="ECO:0000256" key="1">
    <source>
        <dbReference type="ARBA" id="ARBA00004651"/>
    </source>
</evidence>
<dbReference type="InterPro" id="IPR050445">
    <property type="entry name" value="Bact_polysacc_biosynth/exp"/>
</dbReference>
<dbReference type="EMBL" id="BA000028">
    <property type="protein sequence ID" value="BAC14857.1"/>
    <property type="molecule type" value="Genomic_DNA"/>
</dbReference>
<keyword evidence="5 7" id="KW-1133">Transmembrane helix</keyword>
<keyword evidence="4 7" id="KW-0812">Transmembrane</keyword>
<dbReference type="PANTHER" id="PTHR32309">
    <property type="entry name" value="TYROSINE-PROTEIN KINASE"/>
    <property type="match status" value="1"/>
</dbReference>
<organism evidence="10 11">
    <name type="scientific">Oceanobacillus iheyensis (strain DSM 14371 / CIP 107618 / JCM 11309 / KCTC 3954 / HTE831)</name>
    <dbReference type="NCBI Taxonomy" id="221109"/>
    <lineage>
        <taxon>Bacteria</taxon>
        <taxon>Bacillati</taxon>
        <taxon>Bacillota</taxon>
        <taxon>Bacilli</taxon>
        <taxon>Bacillales</taxon>
        <taxon>Bacillaceae</taxon>
        <taxon>Oceanobacillus</taxon>
    </lineage>
</organism>
<dbReference type="eggNOG" id="COG3944">
    <property type="taxonomic scope" value="Bacteria"/>
</dbReference>
<evidence type="ECO:0000313" key="11">
    <source>
        <dbReference type="Proteomes" id="UP000000822"/>
    </source>
</evidence>
<proteinExistence type="inferred from homology"/>
<evidence type="ECO:0000313" key="10">
    <source>
        <dbReference type="EMBL" id="BAC14857.1"/>
    </source>
</evidence>
<evidence type="ECO:0000256" key="5">
    <source>
        <dbReference type="ARBA" id="ARBA00022989"/>
    </source>
</evidence>
<gene>
    <name evidence="10" type="ordered locus">OB2901</name>
</gene>
<feature type="domain" description="Polysaccharide chain length determinant N-terminal" evidence="8">
    <location>
        <begin position="3"/>
        <end position="95"/>
    </location>
</feature>
<dbReference type="Pfam" id="PF13807">
    <property type="entry name" value="GNVR"/>
    <property type="match status" value="1"/>
</dbReference>
<dbReference type="AlphaFoldDB" id="Q8EME7"/>
<dbReference type="InterPro" id="IPR003856">
    <property type="entry name" value="LPS_length_determ_N"/>
</dbReference>
<protein>
    <submittedName>
        <fullName evidence="10">Capsular polysaccharide biosynthesis</fullName>
    </submittedName>
</protein>
<name>Q8EME7_OCEIH</name>
<feature type="transmembrane region" description="Helical" evidence="7">
    <location>
        <begin position="18"/>
        <end position="40"/>
    </location>
</feature>
<sequence length="255" mass="27976">MEETISLKEIFEVIKKRLLLIFTFILVAALAAAIISYFVMTPKYENSSQFIVNQSNQEQANQFTQTDIRTNVEIINTYNVIIKSPAILDTVATELQLDLTSSQLSEKISVASEENSQVVTVTATDPDPLLATDIANTTVQVFQDEIPDIMNVDNVSVLSQAELAEEPSPVAPNPILNIAIAMVLGAMVGVGIAFLLEYLDNTIKTEQDIEKQLNIPVLGVISHMDEKDVRNEQFGRASSVNKSVRSGFDGAKKTV</sequence>
<evidence type="ECO:0000256" key="6">
    <source>
        <dbReference type="ARBA" id="ARBA00023136"/>
    </source>
</evidence>
<dbReference type="Proteomes" id="UP000000822">
    <property type="component" value="Chromosome"/>
</dbReference>
<evidence type="ECO:0000256" key="3">
    <source>
        <dbReference type="ARBA" id="ARBA00022475"/>
    </source>
</evidence>
<dbReference type="InterPro" id="IPR032807">
    <property type="entry name" value="GNVR"/>
</dbReference>
<dbReference type="RefSeq" id="WP_011067298.1">
    <property type="nucleotide sequence ID" value="NC_004193.1"/>
</dbReference>
<keyword evidence="6 7" id="KW-0472">Membrane</keyword>
<comment type="similarity">
    <text evidence="2">Belongs to the CpsC/CapA family.</text>
</comment>
<accession>Q8EME7</accession>
<dbReference type="Pfam" id="PF02706">
    <property type="entry name" value="Wzz"/>
    <property type="match status" value="1"/>
</dbReference>
<evidence type="ECO:0000259" key="8">
    <source>
        <dbReference type="Pfam" id="PF02706"/>
    </source>
</evidence>
<dbReference type="KEGG" id="oih:OB2901"/>
<keyword evidence="11" id="KW-1185">Reference proteome</keyword>
<evidence type="ECO:0000256" key="2">
    <source>
        <dbReference type="ARBA" id="ARBA00006683"/>
    </source>
</evidence>
<evidence type="ECO:0000256" key="7">
    <source>
        <dbReference type="SAM" id="Phobius"/>
    </source>
</evidence>
<reference evidence="10 11" key="1">
    <citation type="journal article" date="2001" name="FEMS Microbiol. Lett.">
        <title>Oceanobacillus iheyensis gen. nov., sp. nov., a deep-sea extremely halotolerant and alkaliphilic species isolated from a depth of 1050 m on the Iheya Ridge.</title>
        <authorList>
            <person name="Lu J."/>
            <person name="Nogi Y."/>
            <person name="Takami H."/>
        </authorList>
    </citation>
    <scope>NUCLEOTIDE SEQUENCE [LARGE SCALE GENOMIC DNA]</scope>
    <source>
        <strain evidence="11">DSM 14371 / CIP 107618 / JCM 11309 / KCTC 3954 / HTE831</strain>
    </source>
</reference>
<evidence type="ECO:0000256" key="4">
    <source>
        <dbReference type="ARBA" id="ARBA00022692"/>
    </source>
</evidence>
<dbReference type="STRING" id="221109.gene:10735153"/>
<dbReference type="HOGENOM" id="CLU_082668_1_1_9"/>